<dbReference type="PANTHER" id="PTHR43312:SF1">
    <property type="entry name" value="NADP-DEPENDENT OXIDOREDUCTASE DOMAIN-CONTAINING PROTEIN"/>
    <property type="match status" value="1"/>
</dbReference>
<evidence type="ECO:0000259" key="1">
    <source>
        <dbReference type="Pfam" id="PF00248"/>
    </source>
</evidence>
<gene>
    <name evidence="2" type="ORF">AUR66_01320</name>
</gene>
<organism evidence="2 3">
    <name type="scientific">Haloferax profundi</name>
    <dbReference type="NCBI Taxonomy" id="1544718"/>
    <lineage>
        <taxon>Archaea</taxon>
        <taxon>Methanobacteriati</taxon>
        <taxon>Methanobacteriota</taxon>
        <taxon>Stenosarchaea group</taxon>
        <taxon>Halobacteria</taxon>
        <taxon>Halobacteriales</taxon>
        <taxon>Haloferacaceae</taxon>
        <taxon>Haloferax</taxon>
    </lineage>
</organism>
<reference evidence="2 3" key="1">
    <citation type="submission" date="2015-12" db="EMBL/GenBank/DDBJ databases">
        <title>Haloferax profundi sp. nov. isolated from the Discovery deep brine-seawater interface in the Red Sea.</title>
        <authorList>
            <person name="Zhang G."/>
            <person name="Stingl U."/>
            <person name="Rashid M."/>
        </authorList>
    </citation>
    <scope>NUCLEOTIDE SEQUENCE [LARGE SCALE GENOMIC DNA]</scope>
    <source>
        <strain evidence="2 3">SB29</strain>
    </source>
</reference>
<dbReference type="Gene3D" id="3.20.20.100">
    <property type="entry name" value="NADP-dependent oxidoreductase domain"/>
    <property type="match status" value="1"/>
</dbReference>
<dbReference type="InterPro" id="IPR036812">
    <property type="entry name" value="NAD(P)_OxRdtase_dom_sf"/>
</dbReference>
<dbReference type="Pfam" id="PF00248">
    <property type="entry name" value="Aldo_ket_red"/>
    <property type="match status" value="1"/>
</dbReference>
<dbReference type="Proteomes" id="UP000053157">
    <property type="component" value="Unassembled WGS sequence"/>
</dbReference>
<dbReference type="EMBL" id="LOPV01000288">
    <property type="protein sequence ID" value="KTG24937.1"/>
    <property type="molecule type" value="Genomic_DNA"/>
</dbReference>
<dbReference type="InterPro" id="IPR023210">
    <property type="entry name" value="NADP_OxRdtase_dom"/>
</dbReference>
<dbReference type="AlphaFoldDB" id="A0A0W1SFT3"/>
<dbReference type="SUPFAM" id="SSF51430">
    <property type="entry name" value="NAD(P)-linked oxidoreductase"/>
    <property type="match status" value="1"/>
</dbReference>
<dbReference type="CDD" id="cd19099">
    <property type="entry name" value="AKR_unchar"/>
    <property type="match status" value="1"/>
</dbReference>
<name>A0A0W1SFT3_9EURY</name>
<proteinExistence type="predicted"/>
<accession>A0A0W1SFT3</accession>
<protein>
    <submittedName>
        <fullName evidence="2">Oxidoreductase</fullName>
    </submittedName>
</protein>
<keyword evidence="3" id="KW-1185">Reference proteome</keyword>
<dbReference type="OrthoDB" id="7238at2157"/>
<dbReference type="PANTHER" id="PTHR43312">
    <property type="entry name" value="D-THREO-ALDOSE 1-DEHYDROGENASE"/>
    <property type="match status" value="1"/>
</dbReference>
<dbReference type="InterPro" id="IPR053135">
    <property type="entry name" value="AKR2_Oxidoreductase"/>
</dbReference>
<sequence length="363" mass="39421">MATGRGTWAYRDRFGDSFGRTFFRRFGPGVVSSIGIGTYLGDPSDEVDDRYRESLVFALESGINLVDTASNYRHGRSERVVGDALREADIDREAVVVASKAGFVPFDRSRPENPGQYVRETVLDAGLAEADELAHGSHTIAPTFVDEMVDRSLDLTGLDHIDLYYLHNPETQLAIADRETVYDRIEAAFEVLERRVAADDIGRYGVATWEAFRVAPDDEAYLSLPEVVRRAERAAETVGNEESSLDAIQLPFNVVMADAFSVDAHETADGETTSALWYAHEHGLHVFTSASLAQGDLAAQIPEVVDDVLSGETSAQRALNFSRSAPGVTAALVGASSPEHVAENVAAGTFDPLGARAFDSVFE</sequence>
<feature type="domain" description="NADP-dependent oxidoreductase" evidence="1">
    <location>
        <begin position="34"/>
        <end position="211"/>
    </location>
</feature>
<evidence type="ECO:0000313" key="2">
    <source>
        <dbReference type="EMBL" id="KTG24937.1"/>
    </source>
</evidence>
<comment type="caution">
    <text evidence="2">The sequence shown here is derived from an EMBL/GenBank/DDBJ whole genome shotgun (WGS) entry which is preliminary data.</text>
</comment>
<evidence type="ECO:0000313" key="3">
    <source>
        <dbReference type="Proteomes" id="UP000053157"/>
    </source>
</evidence>
<dbReference type="RefSeq" id="WP_058572661.1">
    <property type="nucleotide sequence ID" value="NZ_LOPV01000288.1"/>
</dbReference>